<keyword evidence="2" id="KW-1185">Reference proteome</keyword>
<protein>
    <submittedName>
        <fullName evidence="1">Uncharacterized protein</fullName>
    </submittedName>
</protein>
<evidence type="ECO:0000313" key="1">
    <source>
        <dbReference type="EMBL" id="QBR90058.1"/>
    </source>
</evidence>
<dbReference type="RefSeq" id="WP_135069271.1">
    <property type="nucleotide sequence ID" value="NZ_CP038266.1"/>
</dbReference>
<dbReference type="EMBL" id="CP038266">
    <property type="protein sequence ID" value="QBR90058.1"/>
    <property type="molecule type" value="Genomic_DNA"/>
</dbReference>
<reference evidence="1 2" key="1">
    <citation type="submission" date="2019-03" db="EMBL/GenBank/DDBJ databases">
        <authorList>
            <person name="Dong K."/>
        </authorList>
    </citation>
    <scope>NUCLEOTIDE SEQUENCE [LARGE SCALE GENOMIC DNA]</scope>
    <source>
        <strain evidence="2">dk512</strain>
    </source>
</reference>
<gene>
    <name evidence="1" type="ORF">E4K62_16035</name>
</gene>
<name>A0ABX5SY78_9MICO</name>
<evidence type="ECO:0000313" key="2">
    <source>
        <dbReference type="Proteomes" id="UP000295748"/>
    </source>
</evidence>
<organism evidence="1 2">
    <name type="scientific">Microbacterium wangchenii</name>
    <dbReference type="NCBI Taxonomy" id="2541726"/>
    <lineage>
        <taxon>Bacteria</taxon>
        <taxon>Bacillati</taxon>
        <taxon>Actinomycetota</taxon>
        <taxon>Actinomycetes</taxon>
        <taxon>Micrococcales</taxon>
        <taxon>Microbacteriaceae</taxon>
        <taxon>Microbacterium</taxon>
    </lineage>
</organism>
<sequence length="113" mass="12914">MNQHYDTHPFFGSAYDDLYADGEITAEEQVELDALMADEEAQYAAAIDPIFDTCSGWEDLYAGAFAHKDDVDWGLQENEYVSRDEAREGFVVGFCFDNTDRPACSDFDEEDWR</sequence>
<dbReference type="Proteomes" id="UP000295748">
    <property type="component" value="Chromosome"/>
</dbReference>
<accession>A0ABX5SY78</accession>
<proteinExistence type="predicted"/>